<keyword evidence="3" id="KW-1185">Reference proteome</keyword>
<dbReference type="InterPro" id="IPR027417">
    <property type="entry name" value="P-loop_NTPase"/>
</dbReference>
<dbReference type="Proteomes" id="UP000324595">
    <property type="component" value="Unassembled WGS sequence"/>
</dbReference>
<accession>A0A5D3YQN4</accession>
<evidence type="ECO:0000256" key="1">
    <source>
        <dbReference type="ARBA" id="ARBA00022679"/>
    </source>
</evidence>
<dbReference type="InterPro" id="IPR026634">
    <property type="entry name" value="TPST-like"/>
</dbReference>
<evidence type="ECO:0000313" key="3">
    <source>
        <dbReference type="Proteomes" id="UP000324595"/>
    </source>
</evidence>
<evidence type="ECO:0000313" key="2">
    <source>
        <dbReference type="EMBL" id="TYP95628.1"/>
    </source>
</evidence>
<reference evidence="2 3" key="1">
    <citation type="submission" date="2019-07" db="EMBL/GenBank/DDBJ databases">
        <title>Genomic Encyclopedia of Archaeal and Bacterial Type Strains, Phase II (KMG-II): from individual species to whole genera.</title>
        <authorList>
            <person name="Goeker M."/>
        </authorList>
    </citation>
    <scope>NUCLEOTIDE SEQUENCE [LARGE SCALE GENOMIC DNA]</scope>
    <source>
        <strain evidence="2 3">DSM 21935</strain>
    </source>
</reference>
<organism evidence="2 3">
    <name type="scientific">Fodinibius salinus</name>
    <dbReference type="NCBI Taxonomy" id="860790"/>
    <lineage>
        <taxon>Bacteria</taxon>
        <taxon>Pseudomonadati</taxon>
        <taxon>Balneolota</taxon>
        <taxon>Balneolia</taxon>
        <taxon>Balneolales</taxon>
        <taxon>Balneolaceae</taxon>
        <taxon>Fodinibius</taxon>
    </lineage>
</organism>
<dbReference type="Gene3D" id="3.40.50.300">
    <property type="entry name" value="P-loop containing nucleotide triphosphate hydrolases"/>
    <property type="match status" value="1"/>
</dbReference>
<gene>
    <name evidence="2" type="ORF">LX73_0943</name>
</gene>
<sequence>MNEKTKLKYFYFNRWAHRGYNIVNRIRNKFYFNTISLHENEDFSPFFIVGSGRSGNTLLRRILVSQEGIVIPPESYVLGKITQLHAVHKNLAWDEYVNLILSTFEYHPEFYTFEIETLADLALELKALESDEQSLAKVINQFYEFYARKKGIPLIRWGDKTPLNAMYVYELKKMFPKAQFVHIIRDGIDVVNSYVKAGLYEDLDMAALRWKQSVKYLQKFGNKYPKDYYELTYESMVSNPEQTVERVCHFLGIDFMSEKIAKFNQQGDLGDTKYHAHHKKVHKPINTDSIGKGRKELQESELEKVKYLNNLLSKLDYNMI</sequence>
<dbReference type="PANTHER" id="PTHR12788">
    <property type="entry name" value="PROTEIN-TYROSINE SULFOTRANSFERASE 2"/>
    <property type="match status" value="1"/>
</dbReference>
<dbReference type="RefSeq" id="WP_148898286.1">
    <property type="nucleotide sequence ID" value="NZ_VNHY01000001.1"/>
</dbReference>
<protein>
    <submittedName>
        <fullName evidence="2">Sulfotransferase family protein</fullName>
    </submittedName>
</protein>
<dbReference type="GO" id="GO:0008476">
    <property type="term" value="F:protein-tyrosine sulfotransferase activity"/>
    <property type="evidence" value="ECO:0007669"/>
    <property type="project" value="InterPro"/>
</dbReference>
<dbReference type="PANTHER" id="PTHR12788:SF10">
    <property type="entry name" value="PROTEIN-TYROSINE SULFOTRANSFERASE"/>
    <property type="match status" value="1"/>
</dbReference>
<dbReference type="EMBL" id="VNHY01000001">
    <property type="protein sequence ID" value="TYP95628.1"/>
    <property type="molecule type" value="Genomic_DNA"/>
</dbReference>
<comment type="caution">
    <text evidence="2">The sequence shown here is derived from an EMBL/GenBank/DDBJ whole genome shotgun (WGS) entry which is preliminary data.</text>
</comment>
<keyword evidence="1 2" id="KW-0808">Transferase</keyword>
<dbReference type="SUPFAM" id="SSF52540">
    <property type="entry name" value="P-loop containing nucleoside triphosphate hydrolases"/>
    <property type="match status" value="1"/>
</dbReference>
<dbReference type="OrthoDB" id="5432096at2"/>
<dbReference type="Pfam" id="PF13469">
    <property type="entry name" value="Sulfotransfer_3"/>
    <property type="match status" value="1"/>
</dbReference>
<proteinExistence type="predicted"/>
<dbReference type="AlphaFoldDB" id="A0A5D3YQN4"/>
<name>A0A5D3YQN4_9BACT</name>